<feature type="domain" description="Nudix hydrolase" evidence="2">
    <location>
        <begin position="11"/>
        <end position="148"/>
    </location>
</feature>
<dbReference type="PANTHER" id="PTHR43736:SF1">
    <property type="entry name" value="DIHYDRONEOPTERIN TRIPHOSPHATE DIPHOSPHATASE"/>
    <property type="match status" value="1"/>
</dbReference>
<reference evidence="3 4" key="1">
    <citation type="journal article" date="2021" name="Int. J. Syst. Evol. Microbiol.">
        <title>Reticulibacter mediterranei gen. nov., sp. nov., within the new family Reticulibacteraceae fam. nov., and Ktedonospora formicarum gen. nov., sp. nov., Ktedonobacter robiniae sp. nov., Dictyobacter formicarum sp. nov. and Dictyobacter arantiisoli sp. nov., belonging to the class Ktedonobacteria.</title>
        <authorList>
            <person name="Yabe S."/>
            <person name="Zheng Y."/>
            <person name="Wang C.M."/>
            <person name="Sakai Y."/>
            <person name="Abe K."/>
            <person name="Yokota A."/>
            <person name="Donadio S."/>
            <person name="Cavaletti L."/>
            <person name="Monciardini P."/>
        </authorList>
    </citation>
    <scope>NUCLEOTIDE SEQUENCE [LARGE SCALE GENOMIC DNA]</scope>
    <source>
        <strain evidence="3 4">SOSP1-9</strain>
    </source>
</reference>
<dbReference type="RefSeq" id="WP_201364391.1">
    <property type="nucleotide sequence ID" value="NZ_BNJJ01000014.1"/>
</dbReference>
<dbReference type="Pfam" id="PF00293">
    <property type="entry name" value="NUDIX"/>
    <property type="match status" value="1"/>
</dbReference>
<dbReference type="PROSITE" id="PS51462">
    <property type="entry name" value="NUDIX"/>
    <property type="match status" value="1"/>
</dbReference>
<keyword evidence="4" id="KW-1185">Reference proteome</keyword>
<dbReference type="Proteomes" id="UP000635565">
    <property type="component" value="Unassembled WGS sequence"/>
</dbReference>
<evidence type="ECO:0000313" key="4">
    <source>
        <dbReference type="Proteomes" id="UP000635565"/>
    </source>
</evidence>
<evidence type="ECO:0000256" key="1">
    <source>
        <dbReference type="ARBA" id="ARBA00005582"/>
    </source>
</evidence>
<name>A0ABQ3VKQ1_9CHLR</name>
<protein>
    <recommendedName>
        <fullName evidence="2">Nudix hydrolase domain-containing protein</fullName>
    </recommendedName>
</protein>
<dbReference type="EMBL" id="BNJJ01000014">
    <property type="protein sequence ID" value="GHO86777.1"/>
    <property type="molecule type" value="Genomic_DNA"/>
</dbReference>
<dbReference type="SUPFAM" id="SSF55811">
    <property type="entry name" value="Nudix"/>
    <property type="match status" value="1"/>
</dbReference>
<sequence length="153" mass="17563">MSSTHFSAPLRTTHVVTSFLQRTDGPHVRILLVQRSQRVGSYHAHWAGISGFVEANVSPDEQAYVEIREETGLRRDQVRMLRRGTVVEHVDEELGRHFYVHPFLFHVLAPEQIKTDWEAVDMRWIEPDELAGYETVPKLKEAYVSALLGEDIA</sequence>
<dbReference type="Gene3D" id="3.90.79.10">
    <property type="entry name" value="Nucleoside Triphosphate Pyrophosphohydrolase"/>
    <property type="match status" value="1"/>
</dbReference>
<dbReference type="PANTHER" id="PTHR43736">
    <property type="entry name" value="ADP-RIBOSE PYROPHOSPHATASE"/>
    <property type="match status" value="1"/>
</dbReference>
<accession>A0ABQ3VKQ1</accession>
<comment type="caution">
    <text evidence="3">The sequence shown here is derived from an EMBL/GenBank/DDBJ whole genome shotgun (WGS) entry which is preliminary data.</text>
</comment>
<proteinExistence type="inferred from homology"/>
<gene>
    <name evidence="3" type="ORF">KSZ_47830</name>
</gene>
<evidence type="ECO:0000313" key="3">
    <source>
        <dbReference type="EMBL" id="GHO86777.1"/>
    </source>
</evidence>
<dbReference type="InterPro" id="IPR015797">
    <property type="entry name" value="NUDIX_hydrolase-like_dom_sf"/>
</dbReference>
<comment type="similarity">
    <text evidence="1">Belongs to the Nudix hydrolase family.</text>
</comment>
<evidence type="ECO:0000259" key="2">
    <source>
        <dbReference type="PROSITE" id="PS51462"/>
    </source>
</evidence>
<organism evidence="3 4">
    <name type="scientific">Dictyobacter formicarum</name>
    <dbReference type="NCBI Taxonomy" id="2778368"/>
    <lineage>
        <taxon>Bacteria</taxon>
        <taxon>Bacillati</taxon>
        <taxon>Chloroflexota</taxon>
        <taxon>Ktedonobacteria</taxon>
        <taxon>Ktedonobacterales</taxon>
        <taxon>Dictyobacteraceae</taxon>
        <taxon>Dictyobacter</taxon>
    </lineage>
</organism>
<dbReference type="InterPro" id="IPR000086">
    <property type="entry name" value="NUDIX_hydrolase_dom"/>
</dbReference>